<feature type="region of interest" description="Disordered" evidence="1">
    <location>
        <begin position="85"/>
        <end position="118"/>
    </location>
</feature>
<gene>
    <name evidence="2" type="ORF">Mal48_24810</name>
</gene>
<reference evidence="2 3" key="1">
    <citation type="submission" date="2019-02" db="EMBL/GenBank/DDBJ databases">
        <title>Deep-cultivation of Planctomycetes and their phenomic and genomic characterization uncovers novel biology.</title>
        <authorList>
            <person name="Wiegand S."/>
            <person name="Jogler M."/>
            <person name="Boedeker C."/>
            <person name="Pinto D."/>
            <person name="Vollmers J."/>
            <person name="Rivas-Marin E."/>
            <person name="Kohn T."/>
            <person name="Peeters S.H."/>
            <person name="Heuer A."/>
            <person name="Rast P."/>
            <person name="Oberbeckmann S."/>
            <person name="Bunk B."/>
            <person name="Jeske O."/>
            <person name="Meyerdierks A."/>
            <person name="Storesund J.E."/>
            <person name="Kallscheuer N."/>
            <person name="Luecker S."/>
            <person name="Lage O.M."/>
            <person name="Pohl T."/>
            <person name="Merkel B.J."/>
            <person name="Hornburger P."/>
            <person name="Mueller R.-W."/>
            <person name="Bruemmer F."/>
            <person name="Labrenz M."/>
            <person name="Spormann A.M."/>
            <person name="Op den Camp H."/>
            <person name="Overmann J."/>
            <person name="Amann R."/>
            <person name="Jetten M.S.M."/>
            <person name="Mascher T."/>
            <person name="Medema M.H."/>
            <person name="Devos D.P."/>
            <person name="Kaster A.-K."/>
            <person name="Ovreas L."/>
            <person name="Rohde M."/>
            <person name="Galperin M.Y."/>
            <person name="Jogler C."/>
        </authorList>
    </citation>
    <scope>NUCLEOTIDE SEQUENCE [LARGE SCALE GENOMIC DNA]</scope>
    <source>
        <strain evidence="2 3">Mal48</strain>
    </source>
</reference>
<name>A0A517QNL0_9PLAN</name>
<evidence type="ECO:0000313" key="3">
    <source>
        <dbReference type="Proteomes" id="UP000315724"/>
    </source>
</evidence>
<accession>A0A517QNL0</accession>
<organism evidence="2 3">
    <name type="scientific">Thalassoglobus polymorphus</name>
    <dbReference type="NCBI Taxonomy" id="2527994"/>
    <lineage>
        <taxon>Bacteria</taxon>
        <taxon>Pseudomonadati</taxon>
        <taxon>Planctomycetota</taxon>
        <taxon>Planctomycetia</taxon>
        <taxon>Planctomycetales</taxon>
        <taxon>Planctomycetaceae</taxon>
        <taxon>Thalassoglobus</taxon>
    </lineage>
</organism>
<evidence type="ECO:0000313" key="2">
    <source>
        <dbReference type="EMBL" id="QDT33228.1"/>
    </source>
</evidence>
<sequence>MIRKFLFVLCLAPLVGCGSEDSTITEDVLWKVAYDRKSKQAYLIETSVQLPVSNPENPRSQLQPALYCASCQKWYPAPPLEQLNRTPGAGKCPKDSGPLTIDGPPPEQKLSFRPEASK</sequence>
<evidence type="ECO:0000256" key="1">
    <source>
        <dbReference type="SAM" id="MobiDB-lite"/>
    </source>
</evidence>
<dbReference type="KEGG" id="tpol:Mal48_24810"/>
<dbReference type="RefSeq" id="WP_145199215.1">
    <property type="nucleotide sequence ID" value="NZ_CP036267.1"/>
</dbReference>
<protein>
    <submittedName>
        <fullName evidence="2">Uncharacterized protein</fullName>
    </submittedName>
</protein>
<dbReference type="OrthoDB" id="214850at2"/>
<dbReference type="EMBL" id="CP036267">
    <property type="protein sequence ID" value="QDT33228.1"/>
    <property type="molecule type" value="Genomic_DNA"/>
</dbReference>
<keyword evidence="3" id="KW-1185">Reference proteome</keyword>
<dbReference type="AlphaFoldDB" id="A0A517QNL0"/>
<proteinExistence type="predicted"/>
<dbReference type="Proteomes" id="UP000315724">
    <property type="component" value="Chromosome"/>
</dbReference>